<dbReference type="VEuPathDB" id="ToxoDB:CSUI_007986"/>
<feature type="region of interest" description="Disordered" evidence="1">
    <location>
        <begin position="618"/>
        <end position="876"/>
    </location>
</feature>
<feature type="compositionally biased region" description="Basic and acidic residues" evidence="1">
    <location>
        <begin position="709"/>
        <end position="721"/>
    </location>
</feature>
<protein>
    <submittedName>
        <fullName evidence="2">Uncharacterized protein</fullName>
    </submittedName>
</protein>
<feature type="compositionally biased region" description="Polar residues" evidence="1">
    <location>
        <begin position="1248"/>
        <end position="1257"/>
    </location>
</feature>
<feature type="region of interest" description="Disordered" evidence="1">
    <location>
        <begin position="200"/>
        <end position="252"/>
    </location>
</feature>
<feature type="compositionally biased region" description="Basic and acidic residues" evidence="1">
    <location>
        <begin position="1575"/>
        <end position="1591"/>
    </location>
</feature>
<feature type="compositionally biased region" description="Basic and acidic residues" evidence="1">
    <location>
        <begin position="1185"/>
        <end position="1209"/>
    </location>
</feature>
<dbReference type="Proteomes" id="UP000221165">
    <property type="component" value="Unassembled WGS sequence"/>
</dbReference>
<sequence length="1989" mass="221000">MLARVLRNTRGTCPCCRKYRGGGGIACSWSPWNACGDDRMIEAVPYNENVLMDPDEEWKKRERWLRMRKKKSNGRRRRGKSSSCSFASMKSFSLGAFLRATRKLHEARIALKMKEEREGSHLHGRAKGGGGGGAGGGGDLCMSIGRPYFRIITETLIPSSLVDTSIAVRWWRLRQGVRKRDASQETTPCMMCAEGGRFEREQGRAAREDEEEDVMRRDSFLSEEKRRQSDSPHVGMTERGEEDSGLDVNKKEAWREGGRGLYGKNGRRGCSCCDSHGETFYDVESHHERSWRSRKDTSPRLCNYYDEQQGERRAPCLCACFDGGTAPRQTCRRRRDEDEEEDSAFYRRKEGAGWRGDREGRGGGYCPYSSFCGEGGRRYQGRDRKSLYQSFSCYDKNLDLVDSPYSSSSSRWRTSSFPSHVWVTTSISEWKPLHGISMLRIVAQGGKSRGLSPLFAEGGGGEEATSFHQSPFSQSPPLFSSLFCNQLSTFMCIEALKLLPRRSASSPLRQKNESSSYKKKTPRGMGERNHDEDGEEDQYPKRLSAPPSTGFYGRDKDLSLGRDREKDDEDEEEEEEDYSAFSYGFNVSLGMYQPDEEDQHTYDPDLVYIPDPEQINEALLGNPFHMSSSSCREEGSLRPPASSSLVSSSSSSSSSHANSKKKKKSSKAMNGETSASTLLTPEMAHGGLPTDSRERRRGDPRGHQRRTKREGEEEEGRRRQEDVEDRGEDEKYFDIDEDDRSSSFEGGGGQPKNEEDEGRRRRRMSMSSSSSSSSSGELLSSDHDENPGGRYDDDDAEEERDDLSKKKKHLRKMVIQEGQDGKNENDSNEIDQLHANAQQGCSSSSSFLPSGLRQESSHPTGTREKKKKKRDDDEEDSSIFFNLQESFLSLFSPIQPSHHIPAYIPPTLAAGISCKRLNFPISVCLDARLSSHKYLGLPHPYLLSSSSARGKESAAPHQHQRISSSSHTGQRGTSWSVSPSRNDITVDSCCPRGKGIRQGGRGEMFSFSSSSSSSSSYLCRDCPVLLWSWVFPGGGGIGGPGASVPLRITGLLPQLRRRLSHIRRLQEDLLHLLVDVSERRSRRDRMLPHLSFYRPACERGGGGDLGYQRKNHERRDGCGSSSYHREAKCRARSSHVKREDERDMTTKRDREDKESGEGRQRVGCRCEDDDVDERGRISCIRRTDQGRVSDKEIGEGVRRDQERNKGSEAEDREDLLSFSEKGEEEEENKDIQKSKEDEDEASHYHPTTVGSSSTRPISQVDCLEKLKASFDGTGAAPSTSHEQANKSEEEEKDEEEEEDVACKIDDLPLGDPTSSLISEKAGNVSGSSCLTEQSDILLSTRQRAKATTMKGSTAPAGARGGEEEEETGGLAGKKKKHHTSTKEKKSSSAVPTGVPHRHQNTSNEPRSKKDRSSRGDSGGGGKKGAGSSKKSRDSHHPHHGRTSVSPPSREARDSSKKNKSSKTGKADEDDRSSGVGRKDKNSKERSPCHHSGYSRLNLSAGKEEEEDEGRQGGEGDDGSSITTMTGVTMTLTTATTASCSNPNKVEEEDQQEDSLENKKIQSEGVGRCPEEDGDDASHADKIKADRMMRNEIEEEEEARGGKDWSVSTATHSGSSPRHQQTHSSASSSSCCSSSSSSCGCSSPSLACSSFPTQPSSSSCCRIRQKHQEPQACASSCSCSSHPKLSQSPPSSCGGSSCPSSFCCFSSSSRKVNGEAGGKASERRRDMIHCCCWQRRKIERRGDYEEDIYHRETRERERRRRIEECASCSCSLPSSFSLTPRLLLEEIKKTGGELLLRQGGNVLNGEALVQQRFIVDYAFQFDPDALHSDPQCIANGGTTNTRRHRRDGMSGHEDQLTGLDFLYFSRLCVLEGGPLFSSSHLLGTSQQFTFSREDEEEEDEGCLQGEERNAEVHRHSQYKDDDTKTKKKMMRESVTGTPSASSSSASGLGSIVEPSDELLVELFKNVYLDDEEEIDEEEEEDGEEEEGDSS</sequence>
<feature type="region of interest" description="Disordered" evidence="1">
    <location>
        <begin position="1103"/>
        <end position="1166"/>
    </location>
</feature>
<dbReference type="RefSeq" id="XP_067919901.1">
    <property type="nucleotide sequence ID" value="XM_068068127.1"/>
</dbReference>
<feature type="compositionally biased region" description="Acidic residues" evidence="1">
    <location>
        <begin position="566"/>
        <end position="578"/>
    </location>
</feature>
<evidence type="ECO:0000256" key="1">
    <source>
        <dbReference type="SAM" id="MobiDB-lite"/>
    </source>
</evidence>
<feature type="compositionally biased region" description="Polar residues" evidence="1">
    <location>
        <begin position="961"/>
        <end position="985"/>
    </location>
</feature>
<feature type="compositionally biased region" description="Low complexity" evidence="1">
    <location>
        <begin position="765"/>
        <end position="779"/>
    </location>
</feature>
<feature type="region of interest" description="Disordered" evidence="1">
    <location>
        <begin position="947"/>
        <end position="993"/>
    </location>
</feature>
<feature type="compositionally biased region" description="Basic and acidic residues" evidence="1">
    <location>
        <begin position="691"/>
        <end position="702"/>
    </location>
</feature>
<dbReference type="GeneID" id="94431338"/>
<gene>
    <name evidence="2" type="ORF">CSUI_007986</name>
</gene>
<organism evidence="2 3">
    <name type="scientific">Cystoisospora suis</name>
    <dbReference type="NCBI Taxonomy" id="483139"/>
    <lineage>
        <taxon>Eukaryota</taxon>
        <taxon>Sar</taxon>
        <taxon>Alveolata</taxon>
        <taxon>Apicomplexa</taxon>
        <taxon>Conoidasida</taxon>
        <taxon>Coccidia</taxon>
        <taxon>Eucoccidiorida</taxon>
        <taxon>Eimeriorina</taxon>
        <taxon>Sarcocystidae</taxon>
        <taxon>Cystoisospora</taxon>
    </lineage>
</organism>
<feature type="compositionally biased region" description="Basic and acidic residues" evidence="1">
    <location>
        <begin position="553"/>
        <end position="565"/>
    </location>
</feature>
<evidence type="ECO:0000313" key="2">
    <source>
        <dbReference type="EMBL" id="PHJ18192.1"/>
    </source>
</evidence>
<feature type="compositionally biased region" description="Acidic residues" evidence="1">
    <location>
        <begin position="1967"/>
        <end position="1989"/>
    </location>
</feature>
<feature type="compositionally biased region" description="Basic and acidic residues" evidence="1">
    <location>
        <begin position="1113"/>
        <end position="1129"/>
    </location>
</feature>
<feature type="compositionally biased region" description="Basic residues" evidence="1">
    <location>
        <begin position="1432"/>
        <end position="1441"/>
    </location>
</feature>
<feature type="region of interest" description="Disordered" evidence="1">
    <location>
        <begin position="1887"/>
        <end position="1951"/>
    </location>
</feature>
<feature type="region of interest" description="Disordered" evidence="1">
    <location>
        <begin position="1963"/>
        <end position="1989"/>
    </location>
</feature>
<feature type="compositionally biased region" description="Low complexity" evidence="1">
    <location>
        <begin position="642"/>
        <end position="657"/>
    </location>
</feature>
<feature type="compositionally biased region" description="Basic and acidic residues" evidence="1">
    <location>
        <begin position="1136"/>
        <end position="1166"/>
    </location>
</feature>
<comment type="caution">
    <text evidence="2">The sequence shown here is derived from an EMBL/GenBank/DDBJ whole genome shotgun (WGS) entry which is preliminary data.</text>
</comment>
<feature type="compositionally biased region" description="Polar residues" evidence="1">
    <location>
        <begin position="504"/>
        <end position="515"/>
    </location>
</feature>
<feature type="compositionally biased region" description="Basic and acidic residues" evidence="1">
    <location>
        <begin position="780"/>
        <end position="791"/>
    </location>
</feature>
<dbReference type="EMBL" id="MIGC01004341">
    <property type="protein sequence ID" value="PHJ18192.1"/>
    <property type="molecule type" value="Genomic_DNA"/>
</dbReference>
<feature type="compositionally biased region" description="Acidic residues" evidence="1">
    <location>
        <begin position="792"/>
        <end position="801"/>
    </location>
</feature>
<evidence type="ECO:0000313" key="3">
    <source>
        <dbReference type="Proteomes" id="UP000221165"/>
    </source>
</evidence>
<keyword evidence="3" id="KW-1185">Reference proteome</keyword>
<dbReference type="OrthoDB" id="330663at2759"/>
<feature type="compositionally biased region" description="Basic and acidic residues" evidence="1">
    <location>
        <begin position="1405"/>
        <end position="1414"/>
    </location>
</feature>
<feature type="region of interest" description="Disordered" evidence="1">
    <location>
        <begin position="504"/>
        <end position="580"/>
    </location>
</feature>
<feature type="region of interest" description="Disordered" evidence="1">
    <location>
        <begin position="1185"/>
        <end position="1623"/>
    </location>
</feature>
<feature type="compositionally biased region" description="Low complexity" evidence="1">
    <location>
        <begin position="1522"/>
        <end position="1537"/>
    </location>
</feature>
<name>A0A2C6KNY8_9APIC</name>
<reference evidence="2 3" key="1">
    <citation type="journal article" date="2017" name="Int. J. Parasitol.">
        <title>The genome of the protozoan parasite Cystoisospora suis and a reverse vaccinology approach to identify vaccine candidates.</title>
        <authorList>
            <person name="Palmieri N."/>
            <person name="Shrestha A."/>
            <person name="Ruttkowski B."/>
            <person name="Beck T."/>
            <person name="Vogl C."/>
            <person name="Tomley F."/>
            <person name="Blake D.P."/>
            <person name="Joachim A."/>
        </authorList>
    </citation>
    <scope>NUCLEOTIDE SEQUENCE [LARGE SCALE GENOMIC DNA]</scope>
    <source>
        <strain evidence="2 3">Wien I</strain>
    </source>
</reference>
<feature type="compositionally biased region" description="Basic and acidic residues" evidence="1">
    <location>
        <begin position="1464"/>
        <end position="1487"/>
    </location>
</feature>
<feature type="compositionally biased region" description="Acidic residues" evidence="1">
    <location>
        <begin position="1290"/>
        <end position="1299"/>
    </location>
</feature>
<feature type="compositionally biased region" description="Basic and acidic residues" evidence="1">
    <location>
        <begin position="214"/>
        <end position="230"/>
    </location>
</feature>
<proteinExistence type="predicted"/>
<feature type="compositionally biased region" description="Polar residues" evidence="1">
    <location>
        <begin position="1324"/>
        <end position="1341"/>
    </location>
</feature>
<accession>A0A2C6KNY8</accession>
<feature type="compositionally biased region" description="Basic and acidic residues" evidence="1">
    <location>
        <begin position="1904"/>
        <end position="1923"/>
    </location>
</feature>
<feature type="compositionally biased region" description="Polar residues" evidence="1">
    <location>
        <begin position="1605"/>
        <end position="1622"/>
    </location>
</feature>
<feature type="compositionally biased region" description="Low complexity" evidence="1">
    <location>
        <begin position="1938"/>
        <end position="1949"/>
    </location>
</feature>